<keyword evidence="2" id="KW-1185">Reference proteome</keyword>
<comment type="caution">
    <text evidence="1">The sequence shown here is derived from an EMBL/GenBank/DDBJ whole genome shotgun (WGS) entry which is preliminary data.</text>
</comment>
<evidence type="ECO:0000313" key="2">
    <source>
        <dbReference type="Proteomes" id="UP001293718"/>
    </source>
</evidence>
<proteinExistence type="predicted"/>
<name>A0ABU5IQ99_9BURK</name>
<reference evidence="1 2" key="1">
    <citation type="submission" date="2023-11" db="EMBL/GenBank/DDBJ databases">
        <title>Draft genome of Azohydromonas lata strain H1 (DSM1123), a polyhydroxyalkanoate producer.</title>
        <authorList>
            <person name="Traversa D."/>
            <person name="D'Addabbo P."/>
            <person name="Pazzani C."/>
            <person name="Manzari C."/>
            <person name="Chiara M."/>
            <person name="Scrascia M."/>
        </authorList>
    </citation>
    <scope>NUCLEOTIDE SEQUENCE [LARGE SCALE GENOMIC DNA]</scope>
    <source>
        <strain evidence="1 2">H1</strain>
    </source>
</reference>
<organism evidence="1 2">
    <name type="scientific">Azohydromonas lata</name>
    <dbReference type="NCBI Taxonomy" id="45677"/>
    <lineage>
        <taxon>Bacteria</taxon>
        <taxon>Pseudomonadati</taxon>
        <taxon>Pseudomonadota</taxon>
        <taxon>Betaproteobacteria</taxon>
        <taxon>Burkholderiales</taxon>
        <taxon>Sphaerotilaceae</taxon>
        <taxon>Azohydromonas</taxon>
    </lineage>
</organism>
<dbReference type="EMBL" id="JAXOJX010000094">
    <property type="protein sequence ID" value="MDZ5461042.1"/>
    <property type="molecule type" value="Genomic_DNA"/>
</dbReference>
<dbReference type="Pfam" id="PF05610">
    <property type="entry name" value="DUF779"/>
    <property type="match status" value="1"/>
</dbReference>
<accession>A0ABU5IQ99</accession>
<protein>
    <submittedName>
        <fullName evidence="1">DUF779 domain-containing protein</fullName>
    </submittedName>
</protein>
<sequence length="141" mass="14982">MSEPDTSSAAGAAEGTAITDVPQVLATAAALSLLERVRAQHGPLMFYQSGGCCDGSAPMCYARGELLVGDGDRLLGHVGGEPFYIAEALFEYWMGSQLILDAEPGRGGMFSLEGGTGEHFVSRARLYSDAEWLWLQAHGRV</sequence>
<dbReference type="RefSeq" id="WP_322468315.1">
    <property type="nucleotide sequence ID" value="NZ_JAXOJX010000094.1"/>
</dbReference>
<dbReference type="Proteomes" id="UP001293718">
    <property type="component" value="Unassembled WGS sequence"/>
</dbReference>
<evidence type="ECO:0000313" key="1">
    <source>
        <dbReference type="EMBL" id="MDZ5461042.1"/>
    </source>
</evidence>
<dbReference type="PIRSF" id="PIRSF009151">
    <property type="entry name" value="DUF779"/>
    <property type="match status" value="1"/>
</dbReference>
<dbReference type="InterPro" id="IPR008497">
    <property type="entry name" value="DUF779"/>
</dbReference>
<gene>
    <name evidence="1" type="ORF">SM757_31145</name>
</gene>